<sequence>MTRRICILYTGGTIGMEQGERGWRPAPSFAALTDRLHPGLRNGAEVREYSPLLDSANAGPEVWYRLGRDIRALAADYDGFVVIYGTDTLCYVAASLSFQLAGTGIPVAVTGAMVPMVAEGSDGGANLGLALKTVTAMADGPAAQHGVSVCFNGRVIHGARARKLMAHDMDAMRDAAALLDGQPRPQTAVAAPGRASLPAVAETAPVPTVALLTLHPGIGLHADSLFAVPPQGLIVECFGSGTGPTADAGLVRLLHRLRDGGTVMVAVSQCLHGAIAFDTYEAGAAFADAGVIAGGHMTREAALTKLHLALSLGLGRDVLAEDWVGEM</sequence>
<feature type="domain" description="Asparaginase/glutaminase C-terminal" evidence="6">
    <location>
        <begin position="209"/>
        <end position="316"/>
    </location>
</feature>
<dbReference type="SUPFAM" id="SSF53774">
    <property type="entry name" value="Glutaminase/Asparaginase"/>
    <property type="match status" value="1"/>
</dbReference>
<dbReference type="GO" id="GO:0005829">
    <property type="term" value="C:cytosol"/>
    <property type="evidence" value="ECO:0007669"/>
    <property type="project" value="TreeGrafter"/>
</dbReference>
<dbReference type="PIRSF" id="PIRSF001220">
    <property type="entry name" value="L-ASNase_gatD"/>
    <property type="match status" value="1"/>
</dbReference>
<dbReference type="Proteomes" id="UP000544872">
    <property type="component" value="Unassembled WGS sequence"/>
</dbReference>
<dbReference type="InterPro" id="IPR027473">
    <property type="entry name" value="L-asparaginase_C"/>
</dbReference>
<dbReference type="EMBL" id="JACIIX010000006">
    <property type="protein sequence ID" value="MBB6210498.1"/>
    <property type="molecule type" value="Genomic_DNA"/>
</dbReference>
<reference evidence="7 8" key="1">
    <citation type="submission" date="2020-08" db="EMBL/GenBank/DDBJ databases">
        <title>Genomic Encyclopedia of Type Strains, Phase IV (KMG-IV): sequencing the most valuable type-strain genomes for metagenomic binning, comparative biology and taxonomic classification.</title>
        <authorList>
            <person name="Goeker M."/>
        </authorList>
    </citation>
    <scope>NUCLEOTIDE SEQUENCE [LARGE SCALE GENOMIC DNA]</scope>
    <source>
        <strain evidence="7 8">DSM 11590</strain>
    </source>
</reference>
<dbReference type="Gene3D" id="3.40.50.1170">
    <property type="entry name" value="L-asparaginase, N-terminal domain"/>
    <property type="match status" value="1"/>
</dbReference>
<evidence type="ECO:0000313" key="8">
    <source>
        <dbReference type="Proteomes" id="UP000544872"/>
    </source>
</evidence>
<dbReference type="PROSITE" id="PS51732">
    <property type="entry name" value="ASN_GLN_ASE_3"/>
    <property type="match status" value="1"/>
</dbReference>
<dbReference type="AlphaFoldDB" id="A0A7X0DLZ0"/>
<dbReference type="InterPro" id="IPR040919">
    <property type="entry name" value="Asparaginase_C"/>
</dbReference>
<dbReference type="Gene3D" id="3.40.50.40">
    <property type="match status" value="1"/>
</dbReference>
<dbReference type="InterPro" id="IPR041725">
    <property type="entry name" value="L-asparaginase_I"/>
</dbReference>
<feature type="domain" description="L-asparaginase N-terminal" evidence="5">
    <location>
        <begin position="4"/>
        <end position="174"/>
    </location>
</feature>
<evidence type="ECO:0000256" key="1">
    <source>
        <dbReference type="ARBA" id="ARBA00010518"/>
    </source>
</evidence>
<dbReference type="PANTHER" id="PTHR11707:SF28">
    <property type="entry name" value="60 KDA LYSOPHOSPHOLIPASE"/>
    <property type="match status" value="1"/>
</dbReference>
<dbReference type="PRINTS" id="PR00139">
    <property type="entry name" value="ASNGLNASE"/>
</dbReference>
<dbReference type="InterPro" id="IPR006034">
    <property type="entry name" value="Asparaginase/glutaminase-like"/>
</dbReference>
<feature type="active site" description="O-isoaspartyl threonine intermediate" evidence="2">
    <location>
        <position position="13"/>
    </location>
</feature>
<dbReference type="EC" id="3.5.1.1" evidence="7"/>
<dbReference type="SFLD" id="SFLDS00057">
    <property type="entry name" value="Glutaminase/Asparaginase"/>
    <property type="match status" value="1"/>
</dbReference>
<dbReference type="Pfam" id="PF00710">
    <property type="entry name" value="Asparaginase"/>
    <property type="match status" value="1"/>
</dbReference>
<dbReference type="SMART" id="SM00870">
    <property type="entry name" value="Asparaginase"/>
    <property type="match status" value="1"/>
</dbReference>
<dbReference type="InterPro" id="IPR037152">
    <property type="entry name" value="L-asparaginase_N_sf"/>
</dbReference>
<dbReference type="PIRSF" id="PIRSF500176">
    <property type="entry name" value="L_ASNase"/>
    <property type="match status" value="1"/>
</dbReference>
<dbReference type="InterPro" id="IPR027474">
    <property type="entry name" value="L-asparaginase_N"/>
</dbReference>
<evidence type="ECO:0000259" key="5">
    <source>
        <dbReference type="Pfam" id="PF00710"/>
    </source>
</evidence>
<comment type="caution">
    <text evidence="7">The sequence shown here is derived from an EMBL/GenBank/DDBJ whole genome shotgun (WGS) entry which is preliminary data.</text>
</comment>
<evidence type="ECO:0000313" key="7">
    <source>
        <dbReference type="EMBL" id="MBB6210498.1"/>
    </source>
</evidence>
<dbReference type="PROSITE" id="PS00144">
    <property type="entry name" value="ASN_GLN_ASE_1"/>
    <property type="match status" value="1"/>
</dbReference>
<dbReference type="PANTHER" id="PTHR11707">
    <property type="entry name" value="L-ASPARAGINASE"/>
    <property type="match status" value="1"/>
</dbReference>
<dbReference type="InterPro" id="IPR020827">
    <property type="entry name" value="Asparaginase/glutaminase_AS1"/>
</dbReference>
<dbReference type="RefSeq" id="WP_184263332.1">
    <property type="nucleotide sequence ID" value="NZ_JACIIX010000006.1"/>
</dbReference>
<dbReference type="Pfam" id="PF17763">
    <property type="entry name" value="Asparaginase_C"/>
    <property type="match status" value="1"/>
</dbReference>
<feature type="active site" evidence="4">
    <location>
        <position position="13"/>
    </location>
</feature>
<organism evidence="7 8">
    <name type="scientific">Novispirillum itersonii</name>
    <name type="common">Aquaspirillum itersonii</name>
    <dbReference type="NCBI Taxonomy" id="189"/>
    <lineage>
        <taxon>Bacteria</taxon>
        <taxon>Pseudomonadati</taxon>
        <taxon>Pseudomonadota</taxon>
        <taxon>Alphaproteobacteria</taxon>
        <taxon>Rhodospirillales</taxon>
        <taxon>Novispirillaceae</taxon>
        <taxon>Novispirillum</taxon>
    </lineage>
</organism>
<protein>
    <submittedName>
        <fullName evidence="7">L-asparaginase</fullName>
        <ecNumber evidence="7">3.5.1.1</ecNumber>
    </submittedName>
</protein>
<dbReference type="InterPro" id="IPR036152">
    <property type="entry name" value="Asp/glu_Ase-like_sf"/>
</dbReference>
<proteinExistence type="inferred from homology"/>
<keyword evidence="8" id="KW-1185">Reference proteome</keyword>
<name>A0A7X0DLZ0_NOVIT</name>
<gene>
    <name evidence="7" type="ORF">FHS48_001914</name>
</gene>
<feature type="binding site" evidence="3">
    <location>
        <position position="55"/>
    </location>
    <ligand>
        <name>substrate</name>
    </ligand>
</feature>
<feature type="binding site" evidence="3">
    <location>
        <begin position="86"/>
        <end position="87"/>
    </location>
    <ligand>
        <name>substrate</name>
    </ligand>
</feature>
<evidence type="ECO:0000259" key="6">
    <source>
        <dbReference type="Pfam" id="PF17763"/>
    </source>
</evidence>
<accession>A0A7X0DLZ0</accession>
<evidence type="ECO:0000256" key="2">
    <source>
        <dbReference type="PIRSR" id="PIRSR001220-1"/>
    </source>
</evidence>
<dbReference type="GO" id="GO:0004067">
    <property type="term" value="F:asparaginase activity"/>
    <property type="evidence" value="ECO:0007669"/>
    <property type="project" value="UniProtKB-UniRule"/>
</dbReference>
<evidence type="ECO:0000256" key="3">
    <source>
        <dbReference type="PIRSR" id="PIRSR001220-2"/>
    </source>
</evidence>
<keyword evidence="7" id="KW-0378">Hydrolase</keyword>
<dbReference type="GO" id="GO:0006520">
    <property type="term" value="P:amino acid metabolic process"/>
    <property type="evidence" value="ECO:0007669"/>
    <property type="project" value="InterPro"/>
</dbReference>
<evidence type="ECO:0000256" key="4">
    <source>
        <dbReference type="PROSITE-ProRule" id="PRU10099"/>
    </source>
</evidence>
<comment type="similarity">
    <text evidence="1">Belongs to the asparaginase 1 family.</text>
</comment>
<dbReference type="CDD" id="cd08963">
    <property type="entry name" value="L-asparaginase_I"/>
    <property type="match status" value="1"/>
</dbReference>